<evidence type="ECO:0000313" key="2">
    <source>
        <dbReference type="EMBL" id="OHV36235.1"/>
    </source>
</evidence>
<organism evidence="2 3">
    <name type="scientific">Parafrankia colletiae</name>
    <dbReference type="NCBI Taxonomy" id="573497"/>
    <lineage>
        <taxon>Bacteria</taxon>
        <taxon>Bacillati</taxon>
        <taxon>Actinomycetota</taxon>
        <taxon>Actinomycetes</taxon>
        <taxon>Frankiales</taxon>
        <taxon>Frankiaceae</taxon>
        <taxon>Parafrankia</taxon>
    </lineage>
</organism>
<dbReference type="EMBL" id="MBLM01000118">
    <property type="protein sequence ID" value="OHV36235.1"/>
    <property type="molecule type" value="Genomic_DNA"/>
</dbReference>
<dbReference type="AlphaFoldDB" id="A0A1S1QSH9"/>
<comment type="caution">
    <text evidence="2">The sequence shown here is derived from an EMBL/GenBank/DDBJ whole genome shotgun (WGS) entry which is preliminary data.</text>
</comment>
<keyword evidence="3" id="KW-1185">Reference proteome</keyword>
<reference evidence="3" key="1">
    <citation type="submission" date="2016-07" db="EMBL/GenBank/DDBJ databases">
        <title>Sequence Frankia sp. strain CcI1.17.</title>
        <authorList>
            <person name="Ghodhbane-Gtari F."/>
            <person name="Swanson E."/>
            <person name="Gueddou A."/>
            <person name="Morris K."/>
            <person name="Hezbri K."/>
            <person name="Ktari A."/>
            <person name="Nouioui I."/>
            <person name="Abebe-Akele F."/>
            <person name="Simpson S."/>
            <person name="Thomas K."/>
            <person name="Gtari M."/>
            <person name="Tisa L.S."/>
            <person name="Hurst S."/>
        </authorList>
    </citation>
    <scope>NUCLEOTIDE SEQUENCE [LARGE SCALE GENOMIC DNA]</scope>
    <source>
        <strain evidence="3">Cc1.17</strain>
    </source>
</reference>
<evidence type="ECO:0000256" key="1">
    <source>
        <dbReference type="SAM" id="Phobius"/>
    </source>
</evidence>
<name>A0A1S1QSH9_9ACTN</name>
<gene>
    <name evidence="2" type="ORF">CC117_18695</name>
</gene>
<protein>
    <submittedName>
        <fullName evidence="2">Uncharacterized protein</fullName>
    </submittedName>
</protein>
<keyword evidence="1" id="KW-0812">Transmembrane</keyword>
<evidence type="ECO:0000313" key="3">
    <source>
        <dbReference type="Proteomes" id="UP000179627"/>
    </source>
</evidence>
<sequence>MWAGARRHAGRVRSAGAGSRFVGVLALLTGVLLLAGLVTQMVLDRRLTATESIRERSVAALIAAERLRAGLAGADATAASNVFAWVTLAPSSLSPAERRSVYDRVKADDFYAGDHSGDVSAGIAGDLTGDAAPGGAGDGAAGADPAAAANPYSAALRGAETALLDLREIDPGACDPVRDPGSTHCVMTRIATLIPEYTGLVAAAVANTRPGNPVGGAYQNLASDLMTRSILGQTDQLVAAYGDRVDRDYRQATSGAAEGALLGALGGALVALVGAQVYVFRRTNRMLNLGLVTATVLVVGAGSAGLVLLHGQGERLATAQRSDYVPTTLLAASRTLALQARTCEFLSLISLGNGENADRCFADAVSALGYTPDGQPKGPSSGGTLTAGLTALPDRFAGQRAELAGDLGSWLQVRARAVATLQEPPPTAPAGDSTGAAGPTAFGRAIKDTLASPHFERFVGGTDELLAQGTDSFAAELRGAARDVRLLTGIVVVAAVLAVLCAGLGIGSRIREYR</sequence>
<feature type="transmembrane region" description="Helical" evidence="1">
    <location>
        <begin position="260"/>
        <end position="280"/>
    </location>
</feature>
<feature type="transmembrane region" description="Helical" evidence="1">
    <location>
        <begin position="486"/>
        <end position="506"/>
    </location>
</feature>
<feature type="transmembrane region" description="Helical" evidence="1">
    <location>
        <begin position="21"/>
        <end position="43"/>
    </location>
</feature>
<feature type="transmembrane region" description="Helical" evidence="1">
    <location>
        <begin position="287"/>
        <end position="309"/>
    </location>
</feature>
<proteinExistence type="predicted"/>
<keyword evidence="1" id="KW-0472">Membrane</keyword>
<accession>A0A1S1QSH9</accession>
<keyword evidence="1" id="KW-1133">Transmembrane helix</keyword>
<dbReference type="Proteomes" id="UP000179627">
    <property type="component" value="Unassembled WGS sequence"/>
</dbReference>